<feature type="signal peptide" evidence="4">
    <location>
        <begin position="1"/>
        <end position="19"/>
    </location>
</feature>
<keyword evidence="6" id="KW-1185">Reference proteome</keyword>
<proteinExistence type="predicted"/>
<name>A0ABU3SSC4_9ALTE</name>
<dbReference type="Gene3D" id="1.25.40.10">
    <property type="entry name" value="Tetratricopeptide repeat domain"/>
    <property type="match status" value="1"/>
</dbReference>
<dbReference type="EMBL" id="JAWDIO010000002">
    <property type="protein sequence ID" value="MDU0352878.1"/>
    <property type="molecule type" value="Genomic_DNA"/>
</dbReference>
<dbReference type="PROSITE" id="PS50293">
    <property type="entry name" value="TPR_REGION"/>
    <property type="match status" value="1"/>
</dbReference>
<dbReference type="SUPFAM" id="SSF48452">
    <property type="entry name" value="TPR-like"/>
    <property type="match status" value="1"/>
</dbReference>
<dbReference type="PANTHER" id="PTHR44858">
    <property type="entry name" value="TETRATRICOPEPTIDE REPEAT PROTEIN 6"/>
    <property type="match status" value="1"/>
</dbReference>
<evidence type="ECO:0000256" key="2">
    <source>
        <dbReference type="ARBA" id="ARBA00022803"/>
    </source>
</evidence>
<protein>
    <submittedName>
        <fullName evidence="5">Tetratricopeptide repeat protein</fullName>
    </submittedName>
</protein>
<evidence type="ECO:0000256" key="4">
    <source>
        <dbReference type="SAM" id="SignalP"/>
    </source>
</evidence>
<feature type="chain" id="PRO_5047258772" evidence="4">
    <location>
        <begin position="20"/>
        <end position="389"/>
    </location>
</feature>
<dbReference type="InterPro" id="IPR050498">
    <property type="entry name" value="Ycf3"/>
</dbReference>
<dbReference type="PROSITE" id="PS51257">
    <property type="entry name" value="PROKAR_LIPOPROTEIN"/>
    <property type="match status" value="1"/>
</dbReference>
<dbReference type="SMART" id="SM00028">
    <property type="entry name" value="TPR"/>
    <property type="match status" value="4"/>
</dbReference>
<evidence type="ECO:0000313" key="6">
    <source>
        <dbReference type="Proteomes" id="UP001247805"/>
    </source>
</evidence>
<dbReference type="Pfam" id="PF00515">
    <property type="entry name" value="TPR_1"/>
    <property type="match status" value="1"/>
</dbReference>
<dbReference type="Pfam" id="PF14559">
    <property type="entry name" value="TPR_19"/>
    <property type="match status" value="1"/>
</dbReference>
<reference evidence="5 6" key="1">
    <citation type="submission" date="2023-10" db="EMBL/GenBank/DDBJ databases">
        <title>Glaciecola aquimarina strain GGW-M5 nov., isolated from a coastal seawater.</title>
        <authorList>
            <person name="Bayburt H."/>
            <person name="Kim J.M."/>
            <person name="Choi B.J."/>
            <person name="Jeon C.O."/>
        </authorList>
    </citation>
    <scope>NUCLEOTIDE SEQUENCE [LARGE SCALE GENOMIC DNA]</scope>
    <source>
        <strain evidence="5 6">KCTC 32108</strain>
    </source>
</reference>
<organism evidence="5 6">
    <name type="scientific">Paraglaciecola aquimarina</name>
    <dbReference type="NCBI Taxonomy" id="1235557"/>
    <lineage>
        <taxon>Bacteria</taxon>
        <taxon>Pseudomonadati</taxon>
        <taxon>Pseudomonadota</taxon>
        <taxon>Gammaproteobacteria</taxon>
        <taxon>Alteromonadales</taxon>
        <taxon>Alteromonadaceae</taxon>
        <taxon>Paraglaciecola</taxon>
    </lineage>
</organism>
<feature type="repeat" description="TPR" evidence="3">
    <location>
        <begin position="238"/>
        <end position="271"/>
    </location>
</feature>
<comment type="caution">
    <text evidence="5">The sequence shown here is derived from an EMBL/GenBank/DDBJ whole genome shotgun (WGS) entry which is preliminary data.</text>
</comment>
<dbReference type="Proteomes" id="UP001247805">
    <property type="component" value="Unassembled WGS sequence"/>
</dbReference>
<sequence length="389" mass="45476">MKTNLVQVLFVASCFFMLAACQSTVEKASIEVPQFYDQGFSHEHQYVVESEEEIFKLDDIAKAYVHNTIEGINEPKEQMSALVHAVFDRSQMNLLYRGDANTLASETFHNQAANCLSLSIMMYSLAKEAGFNVDFQEIAVPETWTRRSGYSLLNGHINLRLSASPSKEENTFYLRNQSYQVDFDPQSSREMLSKRIVSKQNVIAMFYNNKGADALLKNDFNQAYAYFRAALSMKPTFQAAWINLGILYRHLDFFEQAEDAYKFALELDPNSLTTWENLAYLYKFTDREDQANKIFARVERKRRKNPYYYVNLGEEQIERKNWNEALVHFRKALSLDRNRHEIYYGLAQVYFQIGEMQQSERYLKLARNNTNNKQTEQLYQTKLDNLRAL</sequence>
<dbReference type="InterPro" id="IPR011990">
    <property type="entry name" value="TPR-like_helical_dom_sf"/>
</dbReference>
<dbReference type="PROSITE" id="PS50005">
    <property type="entry name" value="TPR"/>
    <property type="match status" value="3"/>
</dbReference>
<feature type="repeat" description="TPR" evidence="3">
    <location>
        <begin position="204"/>
        <end position="237"/>
    </location>
</feature>
<evidence type="ECO:0000256" key="3">
    <source>
        <dbReference type="PROSITE-ProRule" id="PRU00339"/>
    </source>
</evidence>
<keyword evidence="1" id="KW-0677">Repeat</keyword>
<gene>
    <name evidence="5" type="ORF">RS130_02110</name>
</gene>
<keyword evidence="4" id="KW-0732">Signal</keyword>
<dbReference type="PANTHER" id="PTHR44858:SF1">
    <property type="entry name" value="UDP-N-ACETYLGLUCOSAMINE--PEPTIDE N-ACETYLGLUCOSAMINYLTRANSFERASE SPINDLY-RELATED"/>
    <property type="match status" value="1"/>
</dbReference>
<evidence type="ECO:0000313" key="5">
    <source>
        <dbReference type="EMBL" id="MDU0352878.1"/>
    </source>
</evidence>
<evidence type="ECO:0000256" key="1">
    <source>
        <dbReference type="ARBA" id="ARBA00022737"/>
    </source>
</evidence>
<dbReference type="RefSeq" id="WP_316024584.1">
    <property type="nucleotide sequence ID" value="NZ_JAWDIO010000002.1"/>
</dbReference>
<feature type="repeat" description="TPR" evidence="3">
    <location>
        <begin position="306"/>
        <end position="339"/>
    </location>
</feature>
<keyword evidence="2 3" id="KW-0802">TPR repeat</keyword>
<accession>A0ABU3SSC4</accession>
<dbReference type="InterPro" id="IPR019734">
    <property type="entry name" value="TPR_rpt"/>
</dbReference>